<keyword evidence="3" id="KW-0067">ATP-binding</keyword>
<dbReference type="Gene3D" id="3.40.50.10810">
    <property type="entry name" value="Tandem AAA-ATPase domain"/>
    <property type="match status" value="1"/>
</dbReference>
<evidence type="ECO:0000256" key="3">
    <source>
        <dbReference type="ARBA" id="ARBA00022840"/>
    </source>
</evidence>
<feature type="region of interest" description="Disordered" evidence="4">
    <location>
        <begin position="246"/>
        <end position="422"/>
    </location>
</feature>
<feature type="region of interest" description="Disordered" evidence="4">
    <location>
        <begin position="529"/>
        <end position="550"/>
    </location>
</feature>
<evidence type="ECO:0000259" key="5">
    <source>
        <dbReference type="PROSITE" id="PS51192"/>
    </source>
</evidence>
<dbReference type="GO" id="GO:0005634">
    <property type="term" value="C:nucleus"/>
    <property type="evidence" value="ECO:0007669"/>
    <property type="project" value="TreeGrafter"/>
</dbReference>
<feature type="region of interest" description="Disordered" evidence="4">
    <location>
        <begin position="127"/>
        <end position="171"/>
    </location>
</feature>
<dbReference type="InterPro" id="IPR050628">
    <property type="entry name" value="SNF2_RAD54_helicase_TF"/>
</dbReference>
<dbReference type="PROSITE" id="PS51192">
    <property type="entry name" value="HELICASE_ATP_BIND_1"/>
    <property type="match status" value="1"/>
</dbReference>
<dbReference type="InterPro" id="IPR000330">
    <property type="entry name" value="SNF2_N"/>
</dbReference>
<dbReference type="InterPro" id="IPR049730">
    <property type="entry name" value="SNF2/RAD54-like_C"/>
</dbReference>
<dbReference type="PROSITE" id="PS51194">
    <property type="entry name" value="HELICASE_CTER"/>
    <property type="match status" value="1"/>
</dbReference>
<dbReference type="PANTHER" id="PTHR45626:SF50">
    <property type="entry name" value="TRANSCRIPTION TERMINATION FACTOR 2"/>
    <property type="match status" value="1"/>
</dbReference>
<dbReference type="InterPro" id="IPR014001">
    <property type="entry name" value="Helicase_ATP-bd"/>
</dbReference>
<dbReference type="Pfam" id="PF00176">
    <property type="entry name" value="SNF2-rel_dom"/>
    <property type="match status" value="1"/>
</dbReference>
<dbReference type="InterPro" id="IPR001650">
    <property type="entry name" value="Helicase_C-like"/>
</dbReference>
<dbReference type="SMART" id="SM00487">
    <property type="entry name" value="DEXDc"/>
    <property type="match status" value="1"/>
</dbReference>
<evidence type="ECO:0000256" key="4">
    <source>
        <dbReference type="SAM" id="MobiDB-lite"/>
    </source>
</evidence>
<feature type="region of interest" description="Disordered" evidence="4">
    <location>
        <begin position="1"/>
        <end position="40"/>
    </location>
</feature>
<dbReference type="SMART" id="SM00490">
    <property type="entry name" value="HELICc"/>
    <property type="match status" value="1"/>
</dbReference>
<sequence length="1277" mass="141825">MDSSTSDIGIQERNDSVSGMEGDVGVQERNGSTSDTEHDVEIHERNGATADMEASLLTDDSISSDYNREVDRSRSFLTTTADSATNKRITFHPRSFGWHLRERLHSSSPFHKNEVIARVECANRASQLATSTPDKRRSPPFDEGNAALSPIPRMKSLNDSQGNSSHSDKRRGMELFSASESILSDTDGEKNKEVTKRISMSDVFEAYSEDDSHSEYQHFASTGHRRTDSMVDDRLSATVDKSNMSVLEQDSVASTDGDYSDIRKQPFNETNDSHFRTIEDGSLAGGDGVELRSASEEGAEETNSGENDSGSRTKPSLKKSEMSALAEDGTDPPKSSSTVDSDILLPNTFHGCRILESLSTEEEDQPEKNPSQTPPEIEPYDKWQKSAPEIEEASSSNAENDSVVIITDSSDEEPTSKAEREVIVVDDSISAVDVQEEGNKTIETAKAADESQEEEENADTSAPCKASPATDRFKEKLRGLSTEELQQRLQNLNKLKFASNLAQLPDGGQRICSNIRAVKELLMENAAIKREEDESSKKDQEESKEETMKNELRVVSPQPLNPDEYKRLITNRPPPKLFGGKMTDDRIVVAKTITGDVIAKMHRSLSTAPENIETPTPDGLRTELMYHQRCGLTWLLWRETQSPPGGILADDMGLGKTLSLISLIVYRKNERRNSADVMEEWKKKALCDNRLIPSRATLVIAPASLIFQWEAEIDRHVKAGRLTVLIFHGAKQKREDDPRRMARYDVVITTYNLLASELGEKPTILGGSDSDSDDGGVVRPKVAIRRKIAKNPGSVLAKIAWDRIVLDEAHQIKNKTSLASKACCRLAAASRWCLTGTPIHNKLWDLFSLVRFLRVTPFDEEAVWKEWIMGQSQTSANRLNTLIKGLLLRRTKDQICPHSLKPIVDLKPRKYESVELVLSGLEKKVYDLMYLASRQKVRELIRTQEEREHELYGFGRRKKGPKWDEGTPMRNPFLGGARTISADNDFQVMSSVLTLLLRLRQACVHLALTKKAVDMDAFETLGADEEPSDDGELANKLANMSIMEDDAIAAELIADGHQGNVEYLFEAPFQSAKLVALFERLDQALALGDKCVIVSQWTSLLDIVEYHLKQRDVQYTSITGKVLTKDRQPRVESFNRVGGGARVMLLSLTAGGVGLNLVGGNHLFLIDLHWNPALEQQACDRIYRMGQTKEVFIHKIICLGTIEERVLTLQQSKMALAKGVLEGAASKKLSKLTMADLKYLFELGHPVANTVAAAPASNLSAFSANGPYKPVAPPRDL</sequence>
<feature type="domain" description="Helicase C-terminal" evidence="6">
    <location>
        <begin position="1080"/>
        <end position="1238"/>
    </location>
</feature>
<dbReference type="AlphaFoldDB" id="F1KRG1"/>
<dbReference type="Pfam" id="PF00271">
    <property type="entry name" value="Helicase_C"/>
    <property type="match status" value="1"/>
</dbReference>
<dbReference type="GO" id="GO:0016787">
    <property type="term" value="F:hydrolase activity"/>
    <property type="evidence" value="ECO:0007669"/>
    <property type="project" value="UniProtKB-KW"/>
</dbReference>
<dbReference type="SUPFAM" id="SSF52540">
    <property type="entry name" value="P-loop containing nucleoside triphosphate hydrolases"/>
    <property type="match status" value="2"/>
</dbReference>
<feature type="domain" description="Helicase ATP-binding" evidence="5">
    <location>
        <begin position="637"/>
        <end position="856"/>
    </location>
</feature>
<feature type="compositionally biased region" description="Basic and acidic residues" evidence="4">
    <location>
        <begin position="260"/>
        <end position="279"/>
    </location>
</feature>
<dbReference type="Gene3D" id="3.40.50.300">
    <property type="entry name" value="P-loop containing nucleotide triphosphate hydrolases"/>
    <property type="match status" value="1"/>
</dbReference>
<dbReference type="PANTHER" id="PTHR45626">
    <property type="entry name" value="TRANSCRIPTION TERMINATION FACTOR 2-RELATED"/>
    <property type="match status" value="1"/>
</dbReference>
<dbReference type="GO" id="GO:0005524">
    <property type="term" value="F:ATP binding"/>
    <property type="evidence" value="ECO:0007669"/>
    <property type="project" value="UniProtKB-KW"/>
</dbReference>
<protein>
    <submittedName>
        <fullName evidence="7">Transcription termination factor 2</fullName>
    </submittedName>
</protein>
<dbReference type="InterPro" id="IPR027417">
    <property type="entry name" value="P-loop_NTPase"/>
</dbReference>
<dbReference type="GO" id="GO:0006281">
    <property type="term" value="P:DNA repair"/>
    <property type="evidence" value="ECO:0007669"/>
    <property type="project" value="TreeGrafter"/>
</dbReference>
<accession>F1KRG1</accession>
<dbReference type="EMBL" id="JI164659">
    <property type="protein sequence ID" value="ADY40465.1"/>
    <property type="molecule type" value="mRNA"/>
</dbReference>
<evidence type="ECO:0000313" key="7">
    <source>
        <dbReference type="EMBL" id="ADY40465.1"/>
    </source>
</evidence>
<evidence type="ECO:0000259" key="6">
    <source>
        <dbReference type="PROSITE" id="PS51194"/>
    </source>
</evidence>
<feature type="compositionally biased region" description="Polar residues" evidence="4">
    <location>
        <begin position="301"/>
        <end position="314"/>
    </location>
</feature>
<name>F1KRG1_ASCSU</name>
<evidence type="ECO:0000256" key="2">
    <source>
        <dbReference type="ARBA" id="ARBA00022801"/>
    </source>
</evidence>
<evidence type="ECO:0000256" key="1">
    <source>
        <dbReference type="ARBA" id="ARBA00022741"/>
    </source>
</evidence>
<feature type="region of interest" description="Disordered" evidence="4">
    <location>
        <begin position="445"/>
        <end position="468"/>
    </location>
</feature>
<dbReference type="GO" id="GO:0008094">
    <property type="term" value="F:ATP-dependent activity, acting on DNA"/>
    <property type="evidence" value="ECO:0007669"/>
    <property type="project" value="TreeGrafter"/>
</dbReference>
<reference evidence="7" key="1">
    <citation type="journal article" date="2011" name="Genome Res.">
        <title>Deep small RNA sequencing from the nematode Ascaris reveals conservation, functional diversification, and novel developmental profiles.</title>
        <authorList>
            <person name="Wang J."/>
            <person name="Czech B."/>
            <person name="Crunk A."/>
            <person name="Wallace A."/>
            <person name="Mitreva M."/>
            <person name="Hannon G.J."/>
            <person name="Davis R.E."/>
        </authorList>
    </citation>
    <scope>NUCLEOTIDE SEQUENCE</scope>
</reference>
<proteinExistence type="evidence at transcript level"/>
<keyword evidence="2" id="KW-0378">Hydrolase</keyword>
<dbReference type="CDD" id="cd18793">
    <property type="entry name" value="SF2_C_SNF"/>
    <property type="match status" value="1"/>
</dbReference>
<dbReference type="InterPro" id="IPR038718">
    <property type="entry name" value="SNF2-like_sf"/>
</dbReference>
<keyword evidence="1" id="KW-0547">Nucleotide-binding</keyword>
<organism evidence="7">
    <name type="scientific">Ascaris suum</name>
    <name type="common">Pig roundworm</name>
    <name type="synonym">Ascaris lumbricoides</name>
    <dbReference type="NCBI Taxonomy" id="6253"/>
    <lineage>
        <taxon>Eukaryota</taxon>
        <taxon>Metazoa</taxon>
        <taxon>Ecdysozoa</taxon>
        <taxon>Nematoda</taxon>
        <taxon>Chromadorea</taxon>
        <taxon>Rhabditida</taxon>
        <taxon>Spirurina</taxon>
        <taxon>Ascaridomorpha</taxon>
        <taxon>Ascaridoidea</taxon>
        <taxon>Ascarididae</taxon>
        <taxon>Ascaris</taxon>
    </lineage>
</organism>